<organism evidence="1 2">
    <name type="scientific">Trifolium medium</name>
    <dbReference type="NCBI Taxonomy" id="97028"/>
    <lineage>
        <taxon>Eukaryota</taxon>
        <taxon>Viridiplantae</taxon>
        <taxon>Streptophyta</taxon>
        <taxon>Embryophyta</taxon>
        <taxon>Tracheophyta</taxon>
        <taxon>Spermatophyta</taxon>
        <taxon>Magnoliopsida</taxon>
        <taxon>eudicotyledons</taxon>
        <taxon>Gunneridae</taxon>
        <taxon>Pentapetalae</taxon>
        <taxon>rosids</taxon>
        <taxon>fabids</taxon>
        <taxon>Fabales</taxon>
        <taxon>Fabaceae</taxon>
        <taxon>Papilionoideae</taxon>
        <taxon>50 kb inversion clade</taxon>
        <taxon>NPAAA clade</taxon>
        <taxon>Hologalegina</taxon>
        <taxon>IRL clade</taxon>
        <taxon>Trifolieae</taxon>
        <taxon>Trifolium</taxon>
    </lineage>
</organism>
<evidence type="ECO:0000313" key="1">
    <source>
        <dbReference type="EMBL" id="MCI71345.1"/>
    </source>
</evidence>
<accession>A0A392UHY7</accession>
<comment type="caution">
    <text evidence="1">The sequence shown here is derived from an EMBL/GenBank/DDBJ whole genome shotgun (WGS) entry which is preliminary data.</text>
</comment>
<evidence type="ECO:0000313" key="2">
    <source>
        <dbReference type="Proteomes" id="UP000265520"/>
    </source>
</evidence>
<keyword evidence="2" id="KW-1185">Reference proteome</keyword>
<proteinExistence type="predicted"/>
<feature type="non-terminal residue" evidence="1">
    <location>
        <position position="1"/>
    </location>
</feature>
<protein>
    <submittedName>
        <fullName evidence="1">Uncharacterized protein</fullName>
    </submittedName>
</protein>
<dbReference type="Proteomes" id="UP000265520">
    <property type="component" value="Unassembled WGS sequence"/>
</dbReference>
<sequence length="52" mass="5507">LSRLVLTFNGGGGSGAGHHRRRSLPVVSSLSISLFSSLDLTLSSAVRRVTQR</sequence>
<dbReference type="AlphaFoldDB" id="A0A392UHY7"/>
<name>A0A392UHY7_9FABA</name>
<dbReference type="EMBL" id="LXQA010794552">
    <property type="protein sequence ID" value="MCI71345.1"/>
    <property type="molecule type" value="Genomic_DNA"/>
</dbReference>
<reference evidence="1 2" key="1">
    <citation type="journal article" date="2018" name="Front. Plant Sci.">
        <title>Red Clover (Trifolium pratense) and Zigzag Clover (T. medium) - A Picture of Genomic Similarities and Differences.</title>
        <authorList>
            <person name="Dluhosova J."/>
            <person name="Istvanek J."/>
            <person name="Nedelnik J."/>
            <person name="Repkova J."/>
        </authorList>
    </citation>
    <scope>NUCLEOTIDE SEQUENCE [LARGE SCALE GENOMIC DNA]</scope>
    <source>
        <strain evidence="2">cv. 10/8</strain>
        <tissue evidence="1">Leaf</tissue>
    </source>
</reference>